<sequence>MTAIRATTKEQSIKFQAALRIEGKMQKLARYLDVYNAIFLADCKALKEIQTTAALESLEISAWFGIETAQLTSVKNMSKPTIRHGPRSGTTSCRRAPEQEEESTPPSDDDDSNHNKMSRDTGKSPS</sequence>
<dbReference type="InParanoid" id="G0N1P1"/>
<dbReference type="EMBL" id="GL379827">
    <property type="protein sequence ID" value="EGT50168.1"/>
    <property type="molecule type" value="Genomic_DNA"/>
</dbReference>
<feature type="compositionally biased region" description="Acidic residues" evidence="1">
    <location>
        <begin position="99"/>
        <end position="111"/>
    </location>
</feature>
<protein>
    <submittedName>
        <fullName evidence="2">Uncharacterized protein</fullName>
    </submittedName>
</protein>
<evidence type="ECO:0000313" key="2">
    <source>
        <dbReference type="EMBL" id="EGT50168.1"/>
    </source>
</evidence>
<evidence type="ECO:0000313" key="3">
    <source>
        <dbReference type="Proteomes" id="UP000008068"/>
    </source>
</evidence>
<name>G0N1P1_CAEBE</name>
<keyword evidence="3" id="KW-1185">Reference proteome</keyword>
<dbReference type="Proteomes" id="UP000008068">
    <property type="component" value="Unassembled WGS sequence"/>
</dbReference>
<reference evidence="3" key="1">
    <citation type="submission" date="2011-07" db="EMBL/GenBank/DDBJ databases">
        <authorList>
            <consortium name="Caenorhabditis brenneri Sequencing and Analysis Consortium"/>
            <person name="Wilson R.K."/>
        </authorList>
    </citation>
    <scope>NUCLEOTIDE SEQUENCE [LARGE SCALE GENOMIC DNA]</scope>
    <source>
        <strain evidence="3">PB2801</strain>
    </source>
</reference>
<accession>G0N1P1</accession>
<organism evidence="3">
    <name type="scientific">Caenorhabditis brenneri</name>
    <name type="common">Nematode worm</name>
    <dbReference type="NCBI Taxonomy" id="135651"/>
    <lineage>
        <taxon>Eukaryota</taxon>
        <taxon>Metazoa</taxon>
        <taxon>Ecdysozoa</taxon>
        <taxon>Nematoda</taxon>
        <taxon>Chromadorea</taxon>
        <taxon>Rhabditida</taxon>
        <taxon>Rhabditina</taxon>
        <taxon>Rhabditomorpha</taxon>
        <taxon>Rhabditoidea</taxon>
        <taxon>Rhabditidae</taxon>
        <taxon>Peloderinae</taxon>
        <taxon>Caenorhabditis</taxon>
    </lineage>
</organism>
<dbReference type="HOGENOM" id="CLU_1983524_0_0_1"/>
<gene>
    <name evidence="2" type="ORF">CAEBREN_03083</name>
</gene>
<feature type="region of interest" description="Disordered" evidence="1">
    <location>
        <begin position="74"/>
        <end position="126"/>
    </location>
</feature>
<dbReference type="AlphaFoldDB" id="G0N1P1"/>
<evidence type="ECO:0000256" key="1">
    <source>
        <dbReference type="SAM" id="MobiDB-lite"/>
    </source>
</evidence>
<proteinExistence type="predicted"/>
<feature type="compositionally biased region" description="Basic and acidic residues" evidence="1">
    <location>
        <begin position="112"/>
        <end position="126"/>
    </location>
</feature>